<reference evidence="3 4" key="1">
    <citation type="submission" date="2016-01" db="EMBL/GenBank/DDBJ databases">
        <authorList>
            <person name="Oliw E.H."/>
        </authorList>
    </citation>
    <scope>NUCLEOTIDE SEQUENCE [LARGE SCALE GENOMIC DNA]</scope>
    <source>
        <strain evidence="3 4">CMW7756A</strain>
    </source>
</reference>
<dbReference type="AlphaFoldDB" id="A0A133PS50"/>
<accession>A0A133PS50</accession>
<name>A0A133PS50_9FIRM</name>
<proteinExistence type="predicted"/>
<protein>
    <recommendedName>
        <fullName evidence="2">Dit-like phage tail protein N-terminal domain-containing protein</fullName>
    </recommendedName>
</protein>
<dbReference type="PATRIC" id="fig|54005.3.peg.162"/>
<dbReference type="Pfam" id="PF21821">
    <property type="entry name" value="Dit_like"/>
    <property type="match status" value="1"/>
</dbReference>
<evidence type="ECO:0000256" key="1">
    <source>
        <dbReference type="SAM" id="MobiDB-lite"/>
    </source>
</evidence>
<feature type="region of interest" description="Disordered" evidence="1">
    <location>
        <begin position="127"/>
        <end position="156"/>
    </location>
</feature>
<evidence type="ECO:0000313" key="3">
    <source>
        <dbReference type="EMBL" id="KXA31635.1"/>
    </source>
</evidence>
<comment type="caution">
    <text evidence="3">The sequence shown here is derived from an EMBL/GenBank/DDBJ whole genome shotgun (WGS) entry which is preliminary data.</text>
</comment>
<organism evidence="3">
    <name type="scientific">Peptoniphilus harei</name>
    <dbReference type="NCBI Taxonomy" id="54005"/>
    <lineage>
        <taxon>Bacteria</taxon>
        <taxon>Bacillati</taxon>
        <taxon>Bacillota</taxon>
        <taxon>Tissierellia</taxon>
        <taxon>Tissierellales</taxon>
        <taxon>Peptoniphilaceae</taxon>
        <taxon>Peptoniphilus</taxon>
    </lineage>
</organism>
<dbReference type="InterPro" id="IPR048494">
    <property type="entry name" value="Dit-like_N"/>
</dbReference>
<dbReference type="EMBL" id="LRQE01000004">
    <property type="protein sequence ID" value="KXA31635.1"/>
    <property type="molecule type" value="Genomic_DNA"/>
</dbReference>
<evidence type="ECO:0000259" key="2">
    <source>
        <dbReference type="Pfam" id="PF21821"/>
    </source>
</evidence>
<evidence type="ECO:0000313" key="4">
    <source>
        <dbReference type="Proteomes" id="UP000070174"/>
    </source>
</evidence>
<feature type="domain" description="Dit-like phage tail protein N-terminal" evidence="2">
    <location>
        <begin position="14"/>
        <end position="124"/>
    </location>
</feature>
<dbReference type="Proteomes" id="UP000070174">
    <property type="component" value="Unassembled WGS sequence"/>
</dbReference>
<gene>
    <name evidence="3" type="ORF">HMPREF3229_00163</name>
</gene>
<sequence>MGKKTKIKLGGVIMDAVVSESVDFPADVTNKPVEKGEDIADHMKAKPFVAKLSGSMVDDAAGKLKLLKQYQKDAALLTYVGRNALTNVVITSLNTKHPVENAEGFDYDITLTHVKIAKPETFKVTVKDPETKKQDKKTASKVKERTNEGRKQVKKK</sequence>